<reference evidence="9" key="2">
    <citation type="submission" date="2023-04" db="EMBL/GenBank/DDBJ databases">
        <authorList>
            <person name="Bruccoleri R.E."/>
            <person name="Oakeley E.J."/>
            <person name="Faust A.-M."/>
            <person name="Dessus-Babus S."/>
            <person name="Altorfer M."/>
            <person name="Burckhardt D."/>
            <person name="Oertli M."/>
            <person name="Naumann U."/>
            <person name="Petersen F."/>
            <person name="Wong J."/>
        </authorList>
    </citation>
    <scope>NUCLEOTIDE SEQUENCE</scope>
    <source>
        <strain evidence="9">GSM-AAB239-AS_SAM_17_03QT</strain>
        <tissue evidence="9">Leaf</tissue>
    </source>
</reference>
<dbReference type="FunFam" id="2.60.120.560:FF:000002">
    <property type="entry name" value="Beta-fructofuranosidase, insoluble isoenzyme CWINV1"/>
    <property type="match status" value="1"/>
</dbReference>
<evidence type="ECO:0000256" key="3">
    <source>
        <dbReference type="ARBA" id="ARBA00023180"/>
    </source>
</evidence>
<feature type="domain" description="Glycosyl hydrolase family 32 C-terminal" evidence="8">
    <location>
        <begin position="404"/>
        <end position="567"/>
    </location>
</feature>
<organism evidence="9 10">
    <name type="scientific">Iris pallida</name>
    <name type="common">Sweet iris</name>
    <dbReference type="NCBI Taxonomy" id="29817"/>
    <lineage>
        <taxon>Eukaryota</taxon>
        <taxon>Viridiplantae</taxon>
        <taxon>Streptophyta</taxon>
        <taxon>Embryophyta</taxon>
        <taxon>Tracheophyta</taxon>
        <taxon>Spermatophyta</taxon>
        <taxon>Magnoliopsida</taxon>
        <taxon>Liliopsida</taxon>
        <taxon>Asparagales</taxon>
        <taxon>Iridaceae</taxon>
        <taxon>Iridoideae</taxon>
        <taxon>Irideae</taxon>
        <taxon>Iris</taxon>
    </lineage>
</organism>
<dbReference type="Pfam" id="PF00251">
    <property type="entry name" value="Glyco_hydro_32N"/>
    <property type="match status" value="1"/>
</dbReference>
<evidence type="ECO:0000256" key="5">
    <source>
        <dbReference type="RuleBase" id="RU362110"/>
    </source>
</evidence>
<keyword evidence="6" id="KW-0472">Membrane</keyword>
<evidence type="ECO:0000256" key="1">
    <source>
        <dbReference type="ARBA" id="ARBA00009902"/>
    </source>
</evidence>
<evidence type="ECO:0000256" key="2">
    <source>
        <dbReference type="ARBA" id="ARBA00022801"/>
    </source>
</evidence>
<reference evidence="9" key="1">
    <citation type="journal article" date="2023" name="GigaByte">
        <title>Genome assembly of the bearded iris, Iris pallida Lam.</title>
        <authorList>
            <person name="Bruccoleri R.E."/>
            <person name="Oakeley E.J."/>
            <person name="Faust A.M.E."/>
            <person name="Altorfer M."/>
            <person name="Dessus-Babus S."/>
            <person name="Burckhardt D."/>
            <person name="Oertli M."/>
            <person name="Naumann U."/>
            <person name="Petersen F."/>
            <person name="Wong J."/>
        </authorList>
    </citation>
    <scope>NUCLEOTIDE SEQUENCE</scope>
    <source>
        <strain evidence="9">GSM-AAB239-AS_SAM_17_03QT</strain>
    </source>
</reference>
<keyword evidence="6" id="KW-0812">Transmembrane</keyword>
<keyword evidence="3" id="KW-0325">Glycoprotein</keyword>
<dbReference type="EMBL" id="JANAVB010000398">
    <property type="protein sequence ID" value="KAJ6853735.1"/>
    <property type="molecule type" value="Genomic_DNA"/>
</dbReference>
<dbReference type="Gene3D" id="2.115.10.20">
    <property type="entry name" value="Glycosyl hydrolase domain, family 43"/>
    <property type="match status" value="1"/>
</dbReference>
<evidence type="ECO:0000259" key="7">
    <source>
        <dbReference type="Pfam" id="PF00251"/>
    </source>
</evidence>
<dbReference type="SUPFAM" id="SSF75005">
    <property type="entry name" value="Arabinanase/levansucrase/invertase"/>
    <property type="match status" value="1"/>
</dbReference>
<evidence type="ECO:0000256" key="6">
    <source>
        <dbReference type="SAM" id="Phobius"/>
    </source>
</evidence>
<dbReference type="GO" id="GO:0004553">
    <property type="term" value="F:hydrolase activity, hydrolyzing O-glycosyl compounds"/>
    <property type="evidence" value="ECO:0007669"/>
    <property type="project" value="InterPro"/>
</dbReference>
<dbReference type="InterPro" id="IPR023296">
    <property type="entry name" value="Glyco_hydro_beta-prop_sf"/>
</dbReference>
<name>A0AAX6IPN1_IRIPA</name>
<evidence type="ECO:0000259" key="8">
    <source>
        <dbReference type="Pfam" id="PF08244"/>
    </source>
</evidence>
<evidence type="ECO:0000313" key="10">
    <source>
        <dbReference type="Proteomes" id="UP001140949"/>
    </source>
</evidence>
<feature type="transmembrane region" description="Helical" evidence="6">
    <location>
        <begin position="6"/>
        <end position="24"/>
    </location>
</feature>
<protein>
    <submittedName>
        <fullName evidence="9">Beta-fructofuranosidase, insoluble isoenzyme 4-like</fullName>
    </submittedName>
</protein>
<dbReference type="InterPro" id="IPR018053">
    <property type="entry name" value="Glyco_hydro_32_AS"/>
</dbReference>
<sequence>MASSCLSGLGWIFGLFFSFSFVFFKNPDSPGKSSANVSPEYRTAYHFQPAKYWINDPNGPVYYNGVYHLFYQYNPYAAVWGNISWGHSVSTDLVHWTGVGLALSPTDPYDIDGCFSGSITILPDNTPVIIYTGITSKGEQVQNIAYPKNVSDPYLREWIKSDSNPVIEAADGVNASEFRDPTTAWRGRDGLWRILIGNKVGLGGQAILYRSSDFVHWVQAKEPLHSSADRTGVWECPDFYSYDGKYVLKVSLQVNWVDHYMLGGYDEEKDLFEPSEEFVGYRNWRRYDHGKSYASKTFVDKLNGRRISWAWLNESDTVSDAVEKGWAGIQTTPRVVTLDSNGRQLVQWPVKELESLRKKRVQLHDAELKTGGLLEIKGIRASQAKHGLLIHAIASFFIFWITYADVEVEFEVSDLDGAEHFDPTWLVDPQKLCTEKGASVQGGVGPFGLLVLASEDREEQTAVYFRVFKDHNNTYKVLMCSDQTRSSLRTELDKPAYGGFVDIDIKKDGKISLRTLIDHSVVESFGGGGRTCITARVYPTFLAKSDAHLYAFNNGSTSAKISELKAWTMAKAHIG</sequence>
<keyword evidence="10" id="KW-1185">Reference proteome</keyword>
<comment type="similarity">
    <text evidence="1 5">Belongs to the glycosyl hydrolase 32 family.</text>
</comment>
<dbReference type="SMART" id="SM00640">
    <property type="entry name" value="Glyco_32"/>
    <property type="match status" value="1"/>
</dbReference>
<keyword evidence="6" id="KW-1133">Transmembrane helix</keyword>
<evidence type="ECO:0000313" key="9">
    <source>
        <dbReference type="EMBL" id="KAJ6853735.1"/>
    </source>
</evidence>
<dbReference type="InterPro" id="IPR013320">
    <property type="entry name" value="ConA-like_dom_sf"/>
</dbReference>
<accession>A0AAX6IPN1</accession>
<dbReference type="InterPro" id="IPR050551">
    <property type="entry name" value="Fructan_Metab_Enzymes"/>
</dbReference>
<dbReference type="PANTHER" id="PTHR31953">
    <property type="entry name" value="BETA-FRUCTOFURANOSIDASE, INSOLUBLE ISOENZYME CWINV1-RELATED"/>
    <property type="match status" value="1"/>
</dbReference>
<dbReference type="CDD" id="cd18624">
    <property type="entry name" value="GH32_Fruct1-like"/>
    <property type="match status" value="1"/>
</dbReference>
<dbReference type="AlphaFoldDB" id="A0AAX6IPN1"/>
<dbReference type="InterPro" id="IPR013189">
    <property type="entry name" value="Glyco_hydro_32_C"/>
</dbReference>
<dbReference type="Proteomes" id="UP001140949">
    <property type="component" value="Unassembled WGS sequence"/>
</dbReference>
<dbReference type="Gene3D" id="2.60.120.560">
    <property type="entry name" value="Exo-inulinase, domain 1"/>
    <property type="match status" value="1"/>
</dbReference>
<gene>
    <name evidence="9" type="ORF">M6B38_114030</name>
</gene>
<dbReference type="PROSITE" id="PS00609">
    <property type="entry name" value="GLYCOSYL_HYDROL_F32"/>
    <property type="match status" value="1"/>
</dbReference>
<keyword evidence="2 5" id="KW-0378">Hydrolase</keyword>
<dbReference type="InterPro" id="IPR013148">
    <property type="entry name" value="Glyco_hydro_32_N"/>
</dbReference>
<dbReference type="Pfam" id="PF08244">
    <property type="entry name" value="Glyco_hydro_32C"/>
    <property type="match status" value="1"/>
</dbReference>
<dbReference type="GO" id="GO:0005975">
    <property type="term" value="P:carbohydrate metabolic process"/>
    <property type="evidence" value="ECO:0007669"/>
    <property type="project" value="InterPro"/>
</dbReference>
<dbReference type="InterPro" id="IPR001362">
    <property type="entry name" value="Glyco_hydro_32"/>
</dbReference>
<comment type="caution">
    <text evidence="9">The sequence shown here is derived from an EMBL/GenBank/DDBJ whole genome shotgun (WGS) entry which is preliminary data.</text>
</comment>
<keyword evidence="4 5" id="KW-0326">Glycosidase</keyword>
<feature type="domain" description="Glycosyl hydrolase family 32 N-terminal" evidence="7">
    <location>
        <begin position="46"/>
        <end position="349"/>
    </location>
</feature>
<proteinExistence type="inferred from homology"/>
<evidence type="ECO:0000256" key="4">
    <source>
        <dbReference type="ARBA" id="ARBA00023295"/>
    </source>
</evidence>
<dbReference type="SUPFAM" id="SSF49899">
    <property type="entry name" value="Concanavalin A-like lectins/glucanases"/>
    <property type="match status" value="1"/>
</dbReference>